<dbReference type="RefSeq" id="WP_124329272.1">
    <property type="nucleotide sequence ID" value="NZ_BEXT01000001.1"/>
</dbReference>
<reference evidence="5" key="2">
    <citation type="submission" date="2019-01" db="EMBL/GenBank/DDBJ databases">
        <title>Genome sequence of Desulfonema ishimotonii strain Tokyo 01.</title>
        <authorList>
            <person name="Fukui M."/>
        </authorList>
    </citation>
    <scope>NUCLEOTIDE SEQUENCE [LARGE SCALE GENOMIC DNA]</scope>
    <source>
        <strain evidence="5">Tokyo 01</strain>
    </source>
</reference>
<dbReference type="InterPro" id="IPR050710">
    <property type="entry name" value="Band7/mec-2_domain"/>
</dbReference>
<organism evidence="4 5">
    <name type="scientific">Desulfonema ishimotonii</name>
    <dbReference type="NCBI Taxonomy" id="45657"/>
    <lineage>
        <taxon>Bacteria</taxon>
        <taxon>Pseudomonadati</taxon>
        <taxon>Thermodesulfobacteriota</taxon>
        <taxon>Desulfobacteria</taxon>
        <taxon>Desulfobacterales</taxon>
        <taxon>Desulfococcaceae</taxon>
        <taxon>Desulfonema</taxon>
    </lineage>
</organism>
<dbReference type="InterPro" id="IPR036013">
    <property type="entry name" value="Band_7/SPFH_dom_sf"/>
</dbReference>
<comment type="subcellular location">
    <subcellularLocation>
        <location evidence="1">Membrane</location>
        <topology evidence="1">Single-pass membrane protein</topology>
    </subcellularLocation>
</comment>
<evidence type="ECO:0000313" key="4">
    <source>
        <dbReference type="EMBL" id="GBC62063.1"/>
    </source>
</evidence>
<dbReference type="InterPro" id="IPR001972">
    <property type="entry name" value="Stomatin_HflK_fam"/>
</dbReference>
<dbReference type="FunFam" id="3.30.479.30:FF:000004">
    <property type="entry name" value="Putative membrane protease family, stomatin"/>
    <property type="match status" value="1"/>
</dbReference>
<dbReference type="PANTHER" id="PTHR43327">
    <property type="entry name" value="STOMATIN-LIKE PROTEIN 2, MITOCHONDRIAL"/>
    <property type="match status" value="1"/>
</dbReference>
<reference evidence="5" key="1">
    <citation type="submission" date="2017-11" db="EMBL/GenBank/DDBJ databases">
        <authorList>
            <person name="Watanabe M."/>
            <person name="Kojima H."/>
        </authorList>
    </citation>
    <scope>NUCLEOTIDE SEQUENCE [LARGE SCALE GENOMIC DNA]</scope>
    <source>
        <strain evidence="5">Tokyo 01</strain>
    </source>
</reference>
<dbReference type="Gene3D" id="3.30.479.30">
    <property type="entry name" value="Band 7 domain"/>
    <property type="match status" value="1"/>
</dbReference>
<feature type="domain" description="Band 7" evidence="3">
    <location>
        <begin position="6"/>
        <end position="167"/>
    </location>
</feature>
<dbReference type="Pfam" id="PF01145">
    <property type="entry name" value="Band_7"/>
    <property type="match status" value="1"/>
</dbReference>
<dbReference type="AlphaFoldDB" id="A0A401FYP1"/>
<keyword evidence="5" id="KW-1185">Reference proteome</keyword>
<gene>
    <name evidence="4" type="ORF">DENIS_3026</name>
</gene>
<name>A0A401FYP1_9BACT</name>
<accession>A0A401FYP1</accession>
<dbReference type="InterPro" id="IPR001107">
    <property type="entry name" value="Band_7"/>
</dbReference>
<evidence type="ECO:0000256" key="2">
    <source>
        <dbReference type="ARBA" id="ARBA00008164"/>
    </source>
</evidence>
<dbReference type="OrthoDB" id="9809197at2"/>
<dbReference type="PRINTS" id="PR00721">
    <property type="entry name" value="STOMATIN"/>
</dbReference>
<dbReference type="Proteomes" id="UP000288096">
    <property type="component" value="Unassembled WGS sequence"/>
</dbReference>
<comment type="similarity">
    <text evidence="2">Belongs to the band 7/mec-2 family.</text>
</comment>
<dbReference type="GO" id="GO:0005886">
    <property type="term" value="C:plasma membrane"/>
    <property type="evidence" value="ECO:0007669"/>
    <property type="project" value="UniProtKB-ARBA"/>
</dbReference>
<sequence length="280" mass="32073">MRTVYSPIYTLKQYERGIVEFFGKYRRFVEPGLHFQLPFVELTRIRDIREHTMDFPPQDVITKDNVEITVDGIIWARPGLDSEDVKMSFYHIDDWSTAVLELAKTNLRQEFGKLTLDESLVAREKIASNLQLSLDKMTDNWGIKVCNVEIKLIDPPEDIKKAMHKQKIAEQERRAMRLLATGKFEAAEQEKKATIQVAEGRKEAEIRVAEGKAKAIELVNEAAEKYFAGNAQDLKKLEVTENCLKNNTKVVLTDKGITPQLVVGDLPVIEKQTHQNTDMK</sequence>
<evidence type="ECO:0000313" key="5">
    <source>
        <dbReference type="Proteomes" id="UP000288096"/>
    </source>
</evidence>
<comment type="caution">
    <text evidence="4">The sequence shown here is derived from an EMBL/GenBank/DDBJ whole genome shotgun (WGS) entry which is preliminary data.</text>
</comment>
<protein>
    <submittedName>
        <fullName evidence="4">SPFH/Band 7/PHB domain protein</fullName>
    </submittedName>
</protein>
<dbReference type="GO" id="GO:0098552">
    <property type="term" value="C:side of membrane"/>
    <property type="evidence" value="ECO:0007669"/>
    <property type="project" value="UniProtKB-ARBA"/>
</dbReference>
<evidence type="ECO:0000256" key="1">
    <source>
        <dbReference type="ARBA" id="ARBA00004167"/>
    </source>
</evidence>
<dbReference type="SMART" id="SM00244">
    <property type="entry name" value="PHB"/>
    <property type="match status" value="1"/>
</dbReference>
<dbReference type="EMBL" id="BEXT01000001">
    <property type="protein sequence ID" value="GBC62063.1"/>
    <property type="molecule type" value="Genomic_DNA"/>
</dbReference>
<evidence type="ECO:0000259" key="3">
    <source>
        <dbReference type="SMART" id="SM00244"/>
    </source>
</evidence>
<proteinExistence type="inferred from homology"/>
<dbReference type="SUPFAM" id="SSF117892">
    <property type="entry name" value="Band 7/SPFH domain"/>
    <property type="match status" value="1"/>
</dbReference>
<dbReference type="PANTHER" id="PTHR43327:SF10">
    <property type="entry name" value="STOMATIN-LIKE PROTEIN 2, MITOCHONDRIAL"/>
    <property type="match status" value="1"/>
</dbReference>